<keyword evidence="3" id="KW-1003">Cell membrane</keyword>
<keyword evidence="6 8" id="KW-0472">Membrane</keyword>
<evidence type="ECO:0000256" key="9">
    <source>
        <dbReference type="SAM" id="SignalP"/>
    </source>
</evidence>
<gene>
    <name evidence="10" type="ORF">BDFB_008420</name>
</gene>
<dbReference type="GO" id="GO:0005886">
    <property type="term" value="C:plasma membrane"/>
    <property type="evidence" value="ECO:0007669"/>
    <property type="project" value="UniProtKB-SubCell"/>
</dbReference>
<feature type="non-terminal residue" evidence="10">
    <location>
        <position position="256"/>
    </location>
</feature>
<evidence type="ECO:0000256" key="1">
    <source>
        <dbReference type="ARBA" id="ARBA00004651"/>
    </source>
</evidence>
<dbReference type="PANTHER" id="PTHR21421">
    <property type="entry name" value="GUSTATORY RECEPTOR"/>
    <property type="match status" value="1"/>
</dbReference>
<name>A0A482V861_ASBVE</name>
<keyword evidence="9" id="KW-0732">Signal</keyword>
<feature type="chain" id="PRO_5019731792" evidence="9">
    <location>
        <begin position="20"/>
        <end position="256"/>
    </location>
</feature>
<evidence type="ECO:0000313" key="10">
    <source>
        <dbReference type="EMBL" id="RZB39402.1"/>
    </source>
</evidence>
<dbReference type="GO" id="GO:0008527">
    <property type="term" value="F:taste receptor activity"/>
    <property type="evidence" value="ECO:0007669"/>
    <property type="project" value="InterPro"/>
</dbReference>
<feature type="transmembrane region" description="Helical" evidence="8">
    <location>
        <begin position="29"/>
        <end position="50"/>
    </location>
</feature>
<organism evidence="10 11">
    <name type="scientific">Asbolus verrucosus</name>
    <name type="common">Desert ironclad beetle</name>
    <dbReference type="NCBI Taxonomy" id="1661398"/>
    <lineage>
        <taxon>Eukaryota</taxon>
        <taxon>Metazoa</taxon>
        <taxon>Ecdysozoa</taxon>
        <taxon>Arthropoda</taxon>
        <taxon>Hexapoda</taxon>
        <taxon>Insecta</taxon>
        <taxon>Pterygota</taxon>
        <taxon>Neoptera</taxon>
        <taxon>Endopterygota</taxon>
        <taxon>Coleoptera</taxon>
        <taxon>Polyphaga</taxon>
        <taxon>Cucujiformia</taxon>
        <taxon>Tenebrionidae</taxon>
        <taxon>Pimeliinae</taxon>
        <taxon>Asbolus</taxon>
    </lineage>
</organism>
<keyword evidence="4 8" id="KW-0812">Transmembrane</keyword>
<comment type="similarity">
    <text evidence="2">Belongs to the insect chemoreceptor superfamily. Gustatory receptor (GR) family. Gr5a subfamily.</text>
</comment>
<keyword evidence="5 8" id="KW-1133">Transmembrane helix</keyword>
<evidence type="ECO:0000256" key="3">
    <source>
        <dbReference type="ARBA" id="ARBA00022475"/>
    </source>
</evidence>
<sequence length="256" mass="30873">FLIIIAQFFGFFPVQGVSSDEVQSLKFSWISIRVVLSLVMCFIGWFECFANIRFMVVRNHIQFQQRYVFFLFHIFSKKLATAHERVCLFRKQTVEVWMAQKYRIEIKNHCYYIFSFRNRFQQIRKHLQRMKKNETKSVHDWKIIREDYNHLSRLCLLTNDYLANLILISFFNNIYFILFHVYRTLTVKQTRLELAYFVICFGLLILRTTCVCWFAGSVNEESRAPLRILTSVAHTVHNVEIERFIDEIRYKNPVTS</sequence>
<evidence type="ECO:0000256" key="8">
    <source>
        <dbReference type="SAM" id="Phobius"/>
    </source>
</evidence>
<dbReference type="Pfam" id="PF06151">
    <property type="entry name" value="Trehalose_recp"/>
    <property type="match status" value="2"/>
</dbReference>
<dbReference type="AlphaFoldDB" id="A0A482V861"/>
<keyword evidence="11" id="KW-1185">Reference proteome</keyword>
<dbReference type="GO" id="GO:0050916">
    <property type="term" value="P:sensory perception of sweet taste"/>
    <property type="evidence" value="ECO:0007669"/>
    <property type="project" value="UniProtKB-ARBA"/>
</dbReference>
<reference evidence="10 11" key="1">
    <citation type="submission" date="2017-03" db="EMBL/GenBank/DDBJ databases">
        <title>Genome of the blue death feigning beetle - Asbolus verrucosus.</title>
        <authorList>
            <person name="Rider S.D."/>
        </authorList>
    </citation>
    <scope>NUCLEOTIDE SEQUENCE [LARGE SCALE GENOMIC DNA]</scope>
    <source>
        <strain evidence="10">Butters</strain>
        <tissue evidence="10">Head and leg muscle</tissue>
    </source>
</reference>
<accession>A0A482V861</accession>
<dbReference type="PANTHER" id="PTHR21421:SF29">
    <property type="entry name" value="GUSTATORY RECEPTOR 5A FOR TREHALOSE-RELATED"/>
    <property type="match status" value="1"/>
</dbReference>
<feature type="non-terminal residue" evidence="10">
    <location>
        <position position="1"/>
    </location>
</feature>
<dbReference type="OrthoDB" id="5800391at2759"/>
<protein>
    <submittedName>
        <fullName evidence="10">Trehalose recp domain containing protein</fullName>
    </submittedName>
</protein>
<feature type="transmembrane region" description="Helical" evidence="8">
    <location>
        <begin position="161"/>
        <end position="182"/>
    </location>
</feature>
<evidence type="ECO:0000256" key="5">
    <source>
        <dbReference type="ARBA" id="ARBA00022989"/>
    </source>
</evidence>
<evidence type="ECO:0000313" key="11">
    <source>
        <dbReference type="Proteomes" id="UP000292052"/>
    </source>
</evidence>
<dbReference type="Proteomes" id="UP000292052">
    <property type="component" value="Unassembled WGS sequence"/>
</dbReference>
<evidence type="ECO:0000256" key="7">
    <source>
        <dbReference type="ARBA" id="ARBA00023170"/>
    </source>
</evidence>
<proteinExistence type="inferred from homology"/>
<feature type="transmembrane region" description="Helical" evidence="8">
    <location>
        <begin position="194"/>
        <end position="216"/>
    </location>
</feature>
<dbReference type="EMBL" id="QDEB01128511">
    <property type="protein sequence ID" value="RZB39402.1"/>
    <property type="molecule type" value="Genomic_DNA"/>
</dbReference>
<evidence type="ECO:0000256" key="2">
    <source>
        <dbReference type="ARBA" id="ARBA00005327"/>
    </source>
</evidence>
<evidence type="ECO:0000256" key="4">
    <source>
        <dbReference type="ARBA" id="ARBA00022692"/>
    </source>
</evidence>
<dbReference type="InterPro" id="IPR009318">
    <property type="entry name" value="Gustatory_rcpt"/>
</dbReference>
<comment type="caution">
    <text evidence="10">The sequence shown here is derived from an EMBL/GenBank/DDBJ whole genome shotgun (WGS) entry which is preliminary data.</text>
</comment>
<feature type="signal peptide" evidence="9">
    <location>
        <begin position="1"/>
        <end position="19"/>
    </location>
</feature>
<evidence type="ECO:0000256" key="6">
    <source>
        <dbReference type="ARBA" id="ARBA00023136"/>
    </source>
</evidence>
<comment type="subcellular location">
    <subcellularLocation>
        <location evidence="1">Cell membrane</location>
        <topology evidence="1">Multi-pass membrane protein</topology>
    </subcellularLocation>
</comment>
<keyword evidence="7" id="KW-0675">Receptor</keyword>